<keyword evidence="1" id="KW-0732">Signal</keyword>
<dbReference type="EMBL" id="SIRS01000004">
    <property type="protein sequence ID" value="TBN15601.1"/>
    <property type="molecule type" value="Genomic_DNA"/>
</dbReference>
<evidence type="ECO:0000313" key="2">
    <source>
        <dbReference type="EMBL" id="TBN15601.1"/>
    </source>
</evidence>
<dbReference type="AlphaFoldDB" id="A0A4Q9FN01"/>
<dbReference type="RefSeq" id="WP_130937154.1">
    <property type="nucleotide sequence ID" value="NZ_BMEE01000003.1"/>
</dbReference>
<keyword evidence="3" id="KW-1185">Reference proteome</keyword>
<sequence length="115" mass="13093">MRTKFLFMLCSFLMLFFTLSSFTNEVPSDELSLIIQDSGEVNAIYKGSDGDGYNFEVEENGESFTMVFQQVDEPVLSVFDLHSETFIGVNFKVTYTTKIDDNGNEIKTITELEKL</sequence>
<evidence type="ECO:0000313" key="3">
    <source>
        <dbReference type="Proteomes" id="UP000292372"/>
    </source>
</evidence>
<feature type="chain" id="PRO_5020793244" evidence="1">
    <location>
        <begin position="24"/>
        <end position="115"/>
    </location>
</feature>
<protein>
    <submittedName>
        <fullName evidence="2">Uncharacterized protein</fullName>
    </submittedName>
</protein>
<gene>
    <name evidence="2" type="ORF">EYD46_10755</name>
</gene>
<evidence type="ECO:0000256" key="1">
    <source>
        <dbReference type="SAM" id="SignalP"/>
    </source>
</evidence>
<proteinExistence type="predicted"/>
<accession>A0A4Q9FN01</accession>
<name>A0A4Q9FN01_9FLAO</name>
<feature type="signal peptide" evidence="1">
    <location>
        <begin position="1"/>
        <end position="23"/>
    </location>
</feature>
<dbReference type="OrthoDB" id="1450289at2"/>
<organism evidence="2 3">
    <name type="scientific">Hyunsoonleella pacifica</name>
    <dbReference type="NCBI Taxonomy" id="1080224"/>
    <lineage>
        <taxon>Bacteria</taxon>
        <taxon>Pseudomonadati</taxon>
        <taxon>Bacteroidota</taxon>
        <taxon>Flavobacteriia</taxon>
        <taxon>Flavobacteriales</taxon>
        <taxon>Flavobacteriaceae</taxon>
    </lineage>
</organism>
<dbReference type="Proteomes" id="UP000292372">
    <property type="component" value="Unassembled WGS sequence"/>
</dbReference>
<comment type="caution">
    <text evidence="2">The sequence shown here is derived from an EMBL/GenBank/DDBJ whole genome shotgun (WGS) entry which is preliminary data.</text>
</comment>
<reference evidence="2 3" key="1">
    <citation type="journal article" date="2015" name="Int. J. Syst. Evol. Microbiol.">
        <title>Hyunsoonleella pacifica sp. nov., isolated from seawater of South Pacific Gyre.</title>
        <authorList>
            <person name="Gao X."/>
            <person name="Zhang Z."/>
            <person name="Dai X."/>
            <person name="Zhang X.H."/>
        </authorList>
    </citation>
    <scope>NUCLEOTIDE SEQUENCE [LARGE SCALE GENOMIC DNA]</scope>
    <source>
        <strain evidence="2 3">SW033</strain>
    </source>
</reference>